<sequence>MKTNPFFKNNKNNKNRNMDPKEKENINEEELKSEATQEEAAENEEVREEETQEEATLTEEEKLAKELEEANKTIEDQKDKYLRLSAEFDNYRKRTMKEKAELILNGGEKTISSILPVVDDFERALKNMETATDVAAVKEGVELIYNKFMSVLAQDGVKVIETKDKPLDTDYHEAIAVVPAPDKALKGKILDCVQTGYMLNDKVIRHAKVVVGE</sequence>
<dbReference type="Gene3D" id="3.90.20.20">
    <property type="match status" value="1"/>
</dbReference>
<keyword evidence="3" id="KW-0963">Cytoplasm</keyword>
<reference evidence="6 7" key="1">
    <citation type="submission" date="2018-08" db="EMBL/GenBank/DDBJ databases">
        <title>A genome reference for cultivated species of the human gut microbiota.</title>
        <authorList>
            <person name="Zou Y."/>
            <person name="Xue W."/>
            <person name="Luo G."/>
        </authorList>
    </citation>
    <scope>NUCLEOTIDE SEQUENCE [LARGE SCALE GENOMIC DNA]</scope>
    <source>
        <strain evidence="6 7">OF03-9BH</strain>
    </source>
</reference>
<dbReference type="PANTHER" id="PTHR21237">
    <property type="entry name" value="GRPE PROTEIN"/>
    <property type="match status" value="1"/>
</dbReference>
<comment type="subunit">
    <text evidence="3">Homodimer.</text>
</comment>
<evidence type="ECO:0000256" key="2">
    <source>
        <dbReference type="ARBA" id="ARBA00023186"/>
    </source>
</evidence>
<feature type="compositionally biased region" description="Acidic residues" evidence="5">
    <location>
        <begin position="36"/>
        <end position="58"/>
    </location>
</feature>
<name>A0A413H0F6_9BACE</name>
<dbReference type="GO" id="GO:0042803">
    <property type="term" value="F:protein homodimerization activity"/>
    <property type="evidence" value="ECO:0007669"/>
    <property type="project" value="InterPro"/>
</dbReference>
<proteinExistence type="inferred from homology"/>
<evidence type="ECO:0000256" key="4">
    <source>
        <dbReference type="RuleBase" id="RU004478"/>
    </source>
</evidence>
<comment type="similarity">
    <text evidence="1 3 4">Belongs to the GrpE family.</text>
</comment>
<dbReference type="GO" id="GO:0006457">
    <property type="term" value="P:protein folding"/>
    <property type="evidence" value="ECO:0007669"/>
    <property type="project" value="InterPro"/>
</dbReference>
<evidence type="ECO:0000256" key="1">
    <source>
        <dbReference type="ARBA" id="ARBA00009054"/>
    </source>
</evidence>
<comment type="caution">
    <text evidence="6">The sequence shown here is derived from an EMBL/GenBank/DDBJ whole genome shotgun (WGS) entry which is preliminary data.</text>
</comment>
<organism evidence="6 7">
    <name type="scientific">Bacteroides stercorirosoris</name>
    <dbReference type="NCBI Taxonomy" id="871324"/>
    <lineage>
        <taxon>Bacteria</taxon>
        <taxon>Pseudomonadati</taxon>
        <taxon>Bacteroidota</taxon>
        <taxon>Bacteroidia</taxon>
        <taxon>Bacteroidales</taxon>
        <taxon>Bacteroidaceae</taxon>
        <taxon>Bacteroides</taxon>
    </lineage>
</organism>
<accession>A0A413H0F6</accession>
<evidence type="ECO:0000256" key="3">
    <source>
        <dbReference type="HAMAP-Rule" id="MF_01151"/>
    </source>
</evidence>
<dbReference type="Proteomes" id="UP000286075">
    <property type="component" value="Unassembled WGS sequence"/>
</dbReference>
<dbReference type="InterPro" id="IPR000740">
    <property type="entry name" value="GrpE"/>
</dbReference>
<dbReference type="GO" id="GO:0005737">
    <property type="term" value="C:cytoplasm"/>
    <property type="evidence" value="ECO:0007669"/>
    <property type="project" value="UniProtKB-SubCell"/>
</dbReference>
<dbReference type="SUPFAM" id="SSF51064">
    <property type="entry name" value="Head domain of nucleotide exchange factor GrpE"/>
    <property type="match status" value="1"/>
</dbReference>
<protein>
    <recommendedName>
        <fullName evidence="3">Protein GrpE</fullName>
    </recommendedName>
    <alternativeName>
        <fullName evidence="3">HSP-70 cofactor</fullName>
    </alternativeName>
</protein>
<evidence type="ECO:0000256" key="5">
    <source>
        <dbReference type="SAM" id="MobiDB-lite"/>
    </source>
</evidence>
<comment type="subcellular location">
    <subcellularLocation>
        <location evidence="3">Cytoplasm</location>
    </subcellularLocation>
</comment>
<dbReference type="OrthoDB" id="9812586at2"/>
<dbReference type="PRINTS" id="PR00773">
    <property type="entry name" value="GRPEPROTEIN"/>
</dbReference>
<dbReference type="GO" id="GO:0051082">
    <property type="term" value="F:unfolded protein binding"/>
    <property type="evidence" value="ECO:0007669"/>
    <property type="project" value="TreeGrafter"/>
</dbReference>
<dbReference type="PANTHER" id="PTHR21237:SF23">
    <property type="entry name" value="GRPE PROTEIN HOMOLOG, MITOCHONDRIAL"/>
    <property type="match status" value="1"/>
</dbReference>
<keyword evidence="2 3" id="KW-0143">Chaperone</keyword>
<dbReference type="HAMAP" id="MF_01151">
    <property type="entry name" value="GrpE"/>
    <property type="match status" value="1"/>
</dbReference>
<dbReference type="CDD" id="cd00446">
    <property type="entry name" value="GrpE"/>
    <property type="match status" value="1"/>
</dbReference>
<dbReference type="AlphaFoldDB" id="A0A413H0F6"/>
<feature type="region of interest" description="Disordered" evidence="5">
    <location>
        <begin position="1"/>
        <end position="70"/>
    </location>
</feature>
<evidence type="ECO:0000313" key="6">
    <source>
        <dbReference type="EMBL" id="RGX76808.1"/>
    </source>
</evidence>
<dbReference type="Pfam" id="PF01025">
    <property type="entry name" value="GrpE"/>
    <property type="match status" value="1"/>
</dbReference>
<keyword evidence="3" id="KW-0346">Stress response</keyword>
<feature type="compositionally biased region" description="Basic and acidic residues" evidence="5">
    <location>
        <begin position="16"/>
        <end position="35"/>
    </location>
</feature>
<gene>
    <name evidence="3" type="primary">grpE</name>
    <name evidence="6" type="ORF">DXA68_18390</name>
</gene>
<feature type="compositionally biased region" description="Basic and acidic residues" evidence="5">
    <location>
        <begin position="59"/>
        <end position="70"/>
    </location>
</feature>
<dbReference type="InterPro" id="IPR009012">
    <property type="entry name" value="GrpE_head"/>
</dbReference>
<dbReference type="EMBL" id="QSCF01000037">
    <property type="protein sequence ID" value="RGX76808.1"/>
    <property type="molecule type" value="Genomic_DNA"/>
</dbReference>
<dbReference type="InterPro" id="IPR013805">
    <property type="entry name" value="GrpE_CC"/>
</dbReference>
<dbReference type="Gene3D" id="2.30.22.10">
    <property type="entry name" value="Head domain of nucleotide exchange factor GrpE"/>
    <property type="match status" value="1"/>
</dbReference>
<dbReference type="RefSeq" id="WP_117988270.1">
    <property type="nucleotide sequence ID" value="NZ_CABMFG010000037.1"/>
</dbReference>
<dbReference type="SUPFAM" id="SSF58014">
    <property type="entry name" value="Coiled-coil domain of nucleotide exchange factor GrpE"/>
    <property type="match status" value="1"/>
</dbReference>
<evidence type="ECO:0000313" key="7">
    <source>
        <dbReference type="Proteomes" id="UP000286075"/>
    </source>
</evidence>
<comment type="function">
    <text evidence="3">Participates actively in the response to hyperosmotic and heat shock by preventing the aggregation of stress-denatured proteins, in association with DnaK and GrpE. It is the nucleotide exchange factor for DnaK and may function as a thermosensor. Unfolded proteins bind initially to DnaJ; upon interaction with the DnaJ-bound protein, DnaK hydrolyzes its bound ATP, resulting in the formation of a stable complex. GrpE releases ADP from DnaK; ATP binding to DnaK triggers the release of the substrate protein, thus completing the reaction cycle. Several rounds of ATP-dependent interactions between DnaJ, DnaK and GrpE are required for fully efficient folding.</text>
</comment>
<dbReference type="GO" id="GO:0000774">
    <property type="term" value="F:adenyl-nucleotide exchange factor activity"/>
    <property type="evidence" value="ECO:0007669"/>
    <property type="project" value="InterPro"/>
</dbReference>
<dbReference type="GO" id="GO:0051087">
    <property type="term" value="F:protein-folding chaperone binding"/>
    <property type="evidence" value="ECO:0007669"/>
    <property type="project" value="InterPro"/>
</dbReference>